<dbReference type="Gene3D" id="2.60.130.10">
    <property type="entry name" value="Aromatic compound dioxygenase"/>
    <property type="match status" value="1"/>
</dbReference>
<dbReference type="InterPro" id="IPR050770">
    <property type="entry name" value="Intradiol_RC_Dioxygenase"/>
</dbReference>
<evidence type="ECO:0000256" key="3">
    <source>
        <dbReference type="ARBA" id="ARBA00022723"/>
    </source>
</evidence>
<evidence type="ECO:0000256" key="1">
    <source>
        <dbReference type="ARBA" id="ARBA00001965"/>
    </source>
</evidence>
<evidence type="ECO:0000313" key="9">
    <source>
        <dbReference type="EMBL" id="KAB5592307.1"/>
    </source>
</evidence>
<organism evidence="9 10">
    <name type="scientific">Ceratobasidium theobromae</name>
    <dbReference type="NCBI Taxonomy" id="1582974"/>
    <lineage>
        <taxon>Eukaryota</taxon>
        <taxon>Fungi</taxon>
        <taxon>Dikarya</taxon>
        <taxon>Basidiomycota</taxon>
        <taxon>Agaricomycotina</taxon>
        <taxon>Agaricomycetes</taxon>
        <taxon>Cantharellales</taxon>
        <taxon>Ceratobasidiaceae</taxon>
        <taxon>Ceratobasidium</taxon>
    </lineage>
</organism>
<evidence type="ECO:0000259" key="8">
    <source>
        <dbReference type="Pfam" id="PF04444"/>
    </source>
</evidence>
<comment type="similarity">
    <text evidence="2">Belongs to the intradiol ring-cleavage dioxygenase family.</text>
</comment>
<evidence type="ECO:0000256" key="5">
    <source>
        <dbReference type="ARBA" id="ARBA00023002"/>
    </source>
</evidence>
<dbReference type="PANTHER" id="PTHR33711:SF7">
    <property type="entry name" value="INTRADIOL RING-CLEAVAGE DIOXYGENASES DOMAIN-CONTAINING PROTEIN-RELATED"/>
    <property type="match status" value="1"/>
</dbReference>
<dbReference type="AlphaFoldDB" id="A0A5N5QM11"/>
<evidence type="ECO:0000256" key="6">
    <source>
        <dbReference type="ARBA" id="ARBA00023004"/>
    </source>
</evidence>
<dbReference type="Proteomes" id="UP000383932">
    <property type="component" value="Unassembled WGS sequence"/>
</dbReference>
<keyword evidence="6" id="KW-0408">Iron</keyword>
<dbReference type="GO" id="GO:0008199">
    <property type="term" value="F:ferric iron binding"/>
    <property type="evidence" value="ECO:0007669"/>
    <property type="project" value="InterPro"/>
</dbReference>
<sequence>MTDQLPSRDWLHAPSVVAHTGHLNTALDALQIKQPTLPASFSPYYTPKLPCLPQHQAKLPLTRKRLARQPPICPRQLPDVSDIRPETITGNVNNINSNCPDERMKFVLSRLTYHMHEFVRETNLTTDEWMAGIQFLTATGQTCTDIRQEFILLSDVFGVSALVDAIDHPKVGNSTESTVLGPFFTEDAHDIQHGDSIASENKGEYMYVSGRVIDSHGKAVANAVVDTWETDDQGLYDTQYADRTEPDCRGRLRTGPNGEYSFRAVVPVAYPIPSDGPVGQLLRKLERHAQGYETLVTTVFPRGDQYLTSDAVFGAKKSLIVDLKQVDDEALARKRGFKQGSKFKELEFDFVLVKKEDADAARKARAEASAAKI</sequence>
<gene>
    <name evidence="9" type="ORF">CTheo_4237</name>
</gene>
<dbReference type="InterPro" id="IPR015889">
    <property type="entry name" value="Intradiol_dOase_core"/>
</dbReference>
<evidence type="ECO:0000313" key="10">
    <source>
        <dbReference type="Proteomes" id="UP000383932"/>
    </source>
</evidence>
<keyword evidence="5" id="KW-0560">Oxidoreductase</keyword>
<dbReference type="SUPFAM" id="SSF49482">
    <property type="entry name" value="Aromatic compound dioxygenase"/>
    <property type="match status" value="1"/>
</dbReference>
<accession>A0A5N5QM11</accession>
<protein>
    <submittedName>
        <fullName evidence="9">Intradiol ring-cleavage dioxygenase</fullName>
    </submittedName>
</protein>
<dbReference type="Pfam" id="PF04444">
    <property type="entry name" value="Dioxygenase_N"/>
    <property type="match status" value="1"/>
</dbReference>
<dbReference type="GO" id="GO:0009712">
    <property type="term" value="P:catechol-containing compound metabolic process"/>
    <property type="evidence" value="ECO:0007669"/>
    <property type="project" value="InterPro"/>
</dbReference>
<dbReference type="EMBL" id="SSOP01000069">
    <property type="protein sequence ID" value="KAB5592307.1"/>
    <property type="molecule type" value="Genomic_DNA"/>
</dbReference>
<dbReference type="Pfam" id="PF00775">
    <property type="entry name" value="Dioxygenase_C"/>
    <property type="match status" value="1"/>
</dbReference>
<dbReference type="OrthoDB" id="5238185at2759"/>
<feature type="domain" description="Catechol dioxygenase N-terminal" evidence="8">
    <location>
        <begin position="101"/>
        <end position="171"/>
    </location>
</feature>
<comment type="cofactor">
    <cofactor evidence="1">
        <name>Fe(3+)</name>
        <dbReference type="ChEBI" id="CHEBI:29034"/>
    </cofactor>
</comment>
<name>A0A5N5QM11_9AGAM</name>
<dbReference type="GO" id="GO:0018576">
    <property type="term" value="F:catechol 1,2-dioxygenase activity"/>
    <property type="evidence" value="ECO:0007669"/>
    <property type="project" value="InterPro"/>
</dbReference>
<dbReference type="PANTHER" id="PTHR33711">
    <property type="entry name" value="DIOXYGENASE, PUTATIVE (AFU_ORTHOLOGUE AFUA_2G02910)-RELATED"/>
    <property type="match status" value="1"/>
</dbReference>
<comment type="caution">
    <text evidence="9">The sequence shown here is derived from an EMBL/GenBank/DDBJ whole genome shotgun (WGS) entry which is preliminary data.</text>
</comment>
<keyword evidence="10" id="KW-1185">Reference proteome</keyword>
<dbReference type="InterPro" id="IPR000627">
    <property type="entry name" value="Intradiol_dOase_C"/>
</dbReference>
<dbReference type="InterPro" id="IPR007535">
    <property type="entry name" value="Catechol_dOase_N"/>
</dbReference>
<evidence type="ECO:0000259" key="7">
    <source>
        <dbReference type="Pfam" id="PF00775"/>
    </source>
</evidence>
<feature type="domain" description="Intradiol ring-cleavage dioxygenases" evidence="7">
    <location>
        <begin position="181"/>
        <end position="352"/>
    </location>
</feature>
<evidence type="ECO:0000256" key="2">
    <source>
        <dbReference type="ARBA" id="ARBA00007825"/>
    </source>
</evidence>
<proteinExistence type="inferred from homology"/>
<keyword evidence="3" id="KW-0479">Metal-binding</keyword>
<keyword evidence="4 9" id="KW-0223">Dioxygenase</keyword>
<evidence type="ECO:0000256" key="4">
    <source>
        <dbReference type="ARBA" id="ARBA00022964"/>
    </source>
</evidence>
<reference evidence="9 10" key="1">
    <citation type="journal article" date="2019" name="Fungal Biol. Biotechnol.">
        <title>Draft genome sequence of fastidious pathogen Ceratobasidium theobromae, which causes vascular-streak dieback in Theobroma cacao.</title>
        <authorList>
            <person name="Ali S.S."/>
            <person name="Asman A."/>
            <person name="Shao J."/>
            <person name="Firmansyah A.P."/>
            <person name="Susilo A.W."/>
            <person name="Rosmana A."/>
            <person name="McMahon P."/>
            <person name="Junaid M."/>
            <person name="Guest D."/>
            <person name="Kheng T.Y."/>
            <person name="Meinhardt L.W."/>
            <person name="Bailey B.A."/>
        </authorList>
    </citation>
    <scope>NUCLEOTIDE SEQUENCE [LARGE SCALE GENOMIC DNA]</scope>
    <source>
        <strain evidence="9 10">CT2</strain>
    </source>
</reference>